<evidence type="ECO:0000313" key="2">
    <source>
        <dbReference type="Proteomes" id="UP000618445"/>
    </source>
</evidence>
<dbReference type="Proteomes" id="UP000618445">
    <property type="component" value="Unassembled WGS sequence"/>
</dbReference>
<accession>A0ABR8CE32</accession>
<dbReference type="CDD" id="cd22366">
    <property type="entry name" value="XisH-like"/>
    <property type="match status" value="1"/>
</dbReference>
<reference evidence="1 2" key="1">
    <citation type="journal article" date="2020" name="ISME J.">
        <title>Comparative genomics reveals insights into cyanobacterial evolution and habitat adaptation.</title>
        <authorList>
            <person name="Chen M.Y."/>
            <person name="Teng W.K."/>
            <person name="Zhao L."/>
            <person name="Hu C.X."/>
            <person name="Zhou Y.K."/>
            <person name="Han B.P."/>
            <person name="Song L.R."/>
            <person name="Shu W.S."/>
        </authorList>
    </citation>
    <scope>NUCLEOTIDE SEQUENCE [LARGE SCALE GENOMIC DNA]</scope>
    <source>
        <strain evidence="1 2">FACHB-1050</strain>
    </source>
</reference>
<dbReference type="Pfam" id="PF08814">
    <property type="entry name" value="XisH"/>
    <property type="match status" value="1"/>
</dbReference>
<proteinExistence type="predicted"/>
<sequence length="149" mass="16988">MSARDLFHQVVRHALEKENWQITHDPYGLQTDSFDLAIDLGAEKILAAELGETKIAVEIKSFLGSSKISEFYGALGQFITYRLALQKLESDRTLYLAVPENLYDKFFATSLVQELLQQNTIYLITYDIEQENIVKWIPSPNTVNISKTS</sequence>
<comment type="caution">
    <text evidence="1">The sequence shown here is derived from an EMBL/GenBank/DDBJ whole genome shotgun (WGS) entry which is preliminary data.</text>
</comment>
<dbReference type="InterPro" id="IPR011856">
    <property type="entry name" value="tRNA_endonuc-like_dom_sf"/>
</dbReference>
<evidence type="ECO:0000313" key="1">
    <source>
        <dbReference type="EMBL" id="MBD2319068.1"/>
    </source>
</evidence>
<keyword evidence="2" id="KW-1185">Reference proteome</keyword>
<dbReference type="Gene3D" id="3.40.1350.10">
    <property type="match status" value="1"/>
</dbReference>
<dbReference type="RefSeq" id="WP_190580676.1">
    <property type="nucleotide sequence ID" value="NZ_CAWPQU010000036.1"/>
</dbReference>
<dbReference type="EMBL" id="JACJQY010000041">
    <property type="protein sequence ID" value="MBD2319068.1"/>
    <property type="molecule type" value="Genomic_DNA"/>
</dbReference>
<dbReference type="InterPro" id="IPR011335">
    <property type="entry name" value="Restrct_endonuc-II-like"/>
</dbReference>
<protein>
    <submittedName>
        <fullName evidence="1">XisH family protein</fullName>
    </submittedName>
</protein>
<organism evidence="1 2">
    <name type="scientific">Phormidium tenue FACHB-1050</name>
    <dbReference type="NCBI Taxonomy" id="2692857"/>
    <lineage>
        <taxon>Bacteria</taxon>
        <taxon>Bacillati</taxon>
        <taxon>Cyanobacteriota</taxon>
        <taxon>Cyanophyceae</taxon>
        <taxon>Oscillatoriophycideae</taxon>
        <taxon>Oscillatoriales</taxon>
        <taxon>Oscillatoriaceae</taxon>
        <taxon>Phormidium</taxon>
    </lineage>
</organism>
<name>A0ABR8CE32_9CYAN</name>
<gene>
    <name evidence="1" type="ORF">H6G05_19765</name>
</gene>
<dbReference type="SUPFAM" id="SSF52980">
    <property type="entry name" value="Restriction endonuclease-like"/>
    <property type="match status" value="1"/>
</dbReference>
<dbReference type="InterPro" id="IPR014919">
    <property type="entry name" value="XisH"/>
</dbReference>